<dbReference type="NCBIfam" id="NF009466">
    <property type="entry name" value="PRK12826.1-2"/>
    <property type="match status" value="1"/>
</dbReference>
<comment type="similarity">
    <text evidence="1 3">Belongs to the short-chain dehydrogenases/reductases (SDR) family.</text>
</comment>
<dbReference type="Gene3D" id="3.40.50.720">
    <property type="entry name" value="NAD(P)-binding Rossmann-like Domain"/>
    <property type="match status" value="1"/>
</dbReference>
<dbReference type="CDD" id="cd05333">
    <property type="entry name" value="BKR_SDR_c"/>
    <property type="match status" value="1"/>
</dbReference>
<organism evidence="6 7">
    <name type="scientific">Desulfofustis limnaeus</name>
    <dbReference type="NCBI Taxonomy" id="2740163"/>
    <lineage>
        <taxon>Bacteria</taxon>
        <taxon>Pseudomonadati</taxon>
        <taxon>Thermodesulfobacteriota</taxon>
        <taxon>Desulfobulbia</taxon>
        <taxon>Desulfobulbales</taxon>
        <taxon>Desulfocapsaceae</taxon>
        <taxon>Desulfofustis</taxon>
    </lineage>
</organism>
<dbReference type="Proteomes" id="UP000830055">
    <property type="component" value="Chromosome"/>
</dbReference>
<reference evidence="6 7" key="1">
    <citation type="submission" date="2022-01" db="EMBL/GenBank/DDBJ databases">
        <title>Desulfofustis limnae sp. nov., a novel mesophilic sulfate-reducing bacterium isolated from marsh soil.</title>
        <authorList>
            <person name="Watanabe M."/>
            <person name="Takahashi A."/>
            <person name="Kojima H."/>
            <person name="Fukui M."/>
        </authorList>
    </citation>
    <scope>NUCLEOTIDE SEQUENCE [LARGE SCALE GENOMIC DNA]</scope>
    <source>
        <strain evidence="6 7">PPLL</strain>
    </source>
</reference>
<dbReference type="InterPro" id="IPR036291">
    <property type="entry name" value="NAD(P)-bd_dom_sf"/>
</dbReference>
<evidence type="ECO:0000313" key="6">
    <source>
        <dbReference type="EMBL" id="BDD86723.1"/>
    </source>
</evidence>
<dbReference type="SMART" id="SM00822">
    <property type="entry name" value="PKS_KR"/>
    <property type="match status" value="1"/>
</dbReference>
<accession>A0ABN6M1F9</accession>
<evidence type="ECO:0000259" key="5">
    <source>
        <dbReference type="SMART" id="SM00822"/>
    </source>
</evidence>
<keyword evidence="7" id="KW-1185">Reference proteome</keyword>
<dbReference type="InterPro" id="IPR050259">
    <property type="entry name" value="SDR"/>
</dbReference>
<keyword evidence="4" id="KW-0443">Lipid metabolism</keyword>
<comment type="subunit">
    <text evidence="4">Homotetramer.</text>
</comment>
<dbReference type="Pfam" id="PF00106">
    <property type="entry name" value="adh_short"/>
    <property type="match status" value="1"/>
</dbReference>
<dbReference type="SUPFAM" id="SSF51735">
    <property type="entry name" value="NAD(P)-binding Rossmann-fold domains"/>
    <property type="match status" value="1"/>
</dbReference>
<comment type="pathway">
    <text evidence="4">Lipid metabolism; fatty acid biosynthesis.</text>
</comment>
<gene>
    <name evidence="6" type="ORF">DPPLL_10880</name>
</gene>
<dbReference type="InterPro" id="IPR020904">
    <property type="entry name" value="Sc_DH/Rdtase_CS"/>
</dbReference>
<protein>
    <recommendedName>
        <fullName evidence="4">3-oxoacyl-[acyl-carrier-protein] reductase</fullName>
        <ecNumber evidence="4">1.1.1.100</ecNumber>
    </recommendedName>
</protein>
<keyword evidence="4" id="KW-0444">Lipid biosynthesis</keyword>
<dbReference type="PRINTS" id="PR00081">
    <property type="entry name" value="GDHRDH"/>
</dbReference>
<dbReference type="NCBIfam" id="TIGR01830">
    <property type="entry name" value="3oxo_ACP_reduc"/>
    <property type="match status" value="1"/>
</dbReference>
<dbReference type="PROSITE" id="PS00061">
    <property type="entry name" value="ADH_SHORT"/>
    <property type="match status" value="1"/>
</dbReference>
<dbReference type="PANTHER" id="PTHR42879:SF2">
    <property type="entry name" value="3-OXOACYL-[ACYL-CARRIER-PROTEIN] REDUCTASE FABG"/>
    <property type="match status" value="1"/>
</dbReference>
<dbReference type="InterPro" id="IPR057326">
    <property type="entry name" value="KR_dom"/>
</dbReference>
<keyword evidence="2 4" id="KW-0560">Oxidoreductase</keyword>
<dbReference type="EC" id="1.1.1.100" evidence="4"/>
<evidence type="ECO:0000313" key="7">
    <source>
        <dbReference type="Proteomes" id="UP000830055"/>
    </source>
</evidence>
<evidence type="ECO:0000256" key="4">
    <source>
        <dbReference type="RuleBase" id="RU366074"/>
    </source>
</evidence>
<evidence type="ECO:0000256" key="3">
    <source>
        <dbReference type="RuleBase" id="RU000363"/>
    </source>
</evidence>
<keyword evidence="4" id="KW-0275">Fatty acid biosynthesis</keyword>
<dbReference type="EMBL" id="AP025516">
    <property type="protein sequence ID" value="BDD86723.1"/>
    <property type="molecule type" value="Genomic_DNA"/>
</dbReference>
<evidence type="ECO:0000256" key="2">
    <source>
        <dbReference type="ARBA" id="ARBA00023002"/>
    </source>
</evidence>
<dbReference type="InterPro" id="IPR011284">
    <property type="entry name" value="3oxo_ACP_reduc"/>
</dbReference>
<feature type="domain" description="Ketoreductase" evidence="5">
    <location>
        <begin position="6"/>
        <end position="186"/>
    </location>
</feature>
<dbReference type="InterPro" id="IPR002347">
    <property type="entry name" value="SDR_fam"/>
</dbReference>
<dbReference type="PRINTS" id="PR00080">
    <property type="entry name" value="SDRFAMILY"/>
</dbReference>
<dbReference type="PANTHER" id="PTHR42879">
    <property type="entry name" value="3-OXOACYL-(ACYL-CARRIER-PROTEIN) REDUCTASE"/>
    <property type="match status" value="1"/>
</dbReference>
<comment type="catalytic activity">
    <reaction evidence="4">
        <text>a (3R)-hydroxyacyl-[ACP] + NADP(+) = a 3-oxoacyl-[ACP] + NADPH + H(+)</text>
        <dbReference type="Rhea" id="RHEA:17397"/>
        <dbReference type="Rhea" id="RHEA-COMP:9916"/>
        <dbReference type="Rhea" id="RHEA-COMP:9945"/>
        <dbReference type="ChEBI" id="CHEBI:15378"/>
        <dbReference type="ChEBI" id="CHEBI:57783"/>
        <dbReference type="ChEBI" id="CHEBI:58349"/>
        <dbReference type="ChEBI" id="CHEBI:78776"/>
        <dbReference type="ChEBI" id="CHEBI:78827"/>
        <dbReference type="EC" id="1.1.1.100"/>
    </reaction>
</comment>
<dbReference type="RefSeq" id="WP_354005676.1">
    <property type="nucleotide sequence ID" value="NZ_AP025516.1"/>
</dbReference>
<name>A0ABN6M1F9_9BACT</name>
<sequence length="247" mass="25592">MILQGKTAVVTGGSRGIGRTIALELAGLGAFVYVNYVNRADAAEQTIEQVRQAGGDGAAIGCDVADFIATQEAFKEMIGRSGSVDILVNNAGITRDGLLPLMKETDWDQVLDTNLKGAFNCSKAAVRSMMKKKWGRIVNISSVVGFSGNAGQANYAAAKAGMIGLTKSLAREFASRSITVNGVAPGYIVTEMTEALPAATQEKLIAEIPLGTLGAAADVAAAVVYLVGPGGNYITGQTIHVNGGMYM</sequence>
<evidence type="ECO:0000256" key="1">
    <source>
        <dbReference type="ARBA" id="ARBA00006484"/>
    </source>
</evidence>
<comment type="function">
    <text evidence="4">Catalyzes the NADPH-dependent reduction of beta-ketoacyl-ACP substrates to beta-hydroxyacyl-ACP products, the first reductive step in the elongation cycle of fatty acid biosynthesis.</text>
</comment>
<keyword evidence="4" id="KW-0276">Fatty acid metabolism</keyword>
<keyword evidence="4" id="KW-0521">NADP</keyword>
<proteinExistence type="inferred from homology"/>